<feature type="domain" description="Flavin reductase like" evidence="4">
    <location>
        <begin position="54"/>
        <end position="197"/>
    </location>
</feature>
<dbReference type="InterPro" id="IPR002563">
    <property type="entry name" value="Flavin_Rdtase-like_dom"/>
</dbReference>
<evidence type="ECO:0000313" key="5">
    <source>
        <dbReference type="EMBL" id="ACM38266.1"/>
    </source>
</evidence>
<dbReference type="Gene3D" id="2.30.110.10">
    <property type="entry name" value="Electron Transport, Fmn-binding Protein, Chain A"/>
    <property type="match status" value="1"/>
</dbReference>
<evidence type="ECO:0000256" key="3">
    <source>
        <dbReference type="SAM" id="MobiDB-lite"/>
    </source>
</evidence>
<dbReference type="STRING" id="311402.Avi_5077"/>
<keyword evidence="6" id="KW-1185">Reference proteome</keyword>
<dbReference type="Pfam" id="PF01613">
    <property type="entry name" value="Flavin_Reduct"/>
    <property type="match status" value="1"/>
</dbReference>
<sequence>MIRYRTQKPDQGALPNNPSHDWRHNNERYPMLNQARASAEHLSPHDQAEFRRALGHYPTGVCIVTAHHDNKPIGMTIGSFTSVSLDPPLVGFLPAHSSQTWPLIAKAGAFCVNILADDQSDLPGRFAKRDADRFQDIAHSRSSLDLPVFDGVVAWIDCTLHSAHEAGDHLFVMGNVLTLSVVRDRPPLLFCRGAFGGFVAGT</sequence>
<dbReference type="SUPFAM" id="SSF50475">
    <property type="entry name" value="FMN-binding split barrel"/>
    <property type="match status" value="1"/>
</dbReference>
<dbReference type="GO" id="GO:0042602">
    <property type="term" value="F:riboflavin reductase (NADPH) activity"/>
    <property type="evidence" value="ECO:0007669"/>
    <property type="project" value="TreeGrafter"/>
</dbReference>
<dbReference type="PANTHER" id="PTHR30466:SF11">
    <property type="entry name" value="FLAVIN-DEPENDENT MONOOXYGENASE, REDUCTASE SUBUNIT HSAB"/>
    <property type="match status" value="1"/>
</dbReference>
<dbReference type="eggNOG" id="COG1853">
    <property type="taxonomic scope" value="Bacteria"/>
</dbReference>
<dbReference type="InterPro" id="IPR012349">
    <property type="entry name" value="Split_barrel_FMN-bd"/>
</dbReference>
<accession>B9K068</accession>
<dbReference type="HOGENOM" id="CLU_059021_1_0_5"/>
<dbReference type="GO" id="GO:0004497">
    <property type="term" value="F:monooxygenase activity"/>
    <property type="evidence" value="ECO:0007669"/>
    <property type="project" value="UniProtKB-KW"/>
</dbReference>
<keyword evidence="5" id="KW-0503">Monooxygenase</keyword>
<dbReference type="GO" id="GO:0010181">
    <property type="term" value="F:FMN binding"/>
    <property type="evidence" value="ECO:0007669"/>
    <property type="project" value="InterPro"/>
</dbReference>
<reference evidence="5 6" key="1">
    <citation type="journal article" date="2009" name="J. Bacteriol.">
        <title>Genome sequences of three Agrobacterium biovars help elucidate the evolution of multichromosome genomes in bacteria.</title>
        <authorList>
            <person name="Slater S.C."/>
            <person name="Goldman B.S."/>
            <person name="Goodner B."/>
            <person name="Setubal J.C."/>
            <person name="Farrand S.K."/>
            <person name="Nester E.W."/>
            <person name="Burr T.J."/>
            <person name="Banta L."/>
            <person name="Dickerman A.W."/>
            <person name="Paulsen I."/>
            <person name="Otten L."/>
            <person name="Suen G."/>
            <person name="Welch R."/>
            <person name="Almeida N.F."/>
            <person name="Arnold F."/>
            <person name="Burton O.T."/>
            <person name="Du Z."/>
            <person name="Ewing A."/>
            <person name="Godsy E."/>
            <person name="Heisel S."/>
            <person name="Houmiel K.L."/>
            <person name="Jhaveri J."/>
            <person name="Lu J."/>
            <person name="Miller N.M."/>
            <person name="Norton S."/>
            <person name="Chen Q."/>
            <person name="Phoolcharoen W."/>
            <person name="Ohlin V."/>
            <person name="Ondrusek D."/>
            <person name="Pride N."/>
            <person name="Stricklin S.L."/>
            <person name="Sun J."/>
            <person name="Wheeler C."/>
            <person name="Wilson L."/>
            <person name="Zhu H."/>
            <person name="Wood D.W."/>
        </authorList>
    </citation>
    <scope>NUCLEOTIDE SEQUENCE [LARGE SCALE GENOMIC DNA]</scope>
    <source>
        <strain evidence="6">S4 / ATCC BAA-846</strain>
    </source>
</reference>
<dbReference type="AlphaFoldDB" id="B9K068"/>
<feature type="region of interest" description="Disordered" evidence="3">
    <location>
        <begin position="1"/>
        <end position="25"/>
    </location>
</feature>
<evidence type="ECO:0000313" key="6">
    <source>
        <dbReference type="Proteomes" id="UP000001596"/>
    </source>
</evidence>
<name>B9K068_ALLAM</name>
<keyword evidence="2" id="KW-0560">Oxidoreductase</keyword>
<protein>
    <submittedName>
        <fullName evidence="5">Nitrilotriacetate monooxygenase</fullName>
    </submittedName>
</protein>
<organism evidence="5 6">
    <name type="scientific">Allorhizobium ampelinum (strain ATCC BAA-846 / DSM 112012 / S4)</name>
    <name type="common">Agrobacterium vitis (strain S4)</name>
    <dbReference type="NCBI Taxonomy" id="311402"/>
    <lineage>
        <taxon>Bacteria</taxon>
        <taxon>Pseudomonadati</taxon>
        <taxon>Pseudomonadota</taxon>
        <taxon>Alphaproteobacteria</taxon>
        <taxon>Hyphomicrobiales</taxon>
        <taxon>Rhizobiaceae</taxon>
        <taxon>Rhizobium/Agrobacterium group</taxon>
        <taxon>Allorhizobium</taxon>
        <taxon>Allorhizobium ampelinum</taxon>
    </lineage>
</organism>
<gene>
    <name evidence="5" type="ordered locus">Avi_5077</name>
</gene>
<evidence type="ECO:0000259" key="4">
    <source>
        <dbReference type="SMART" id="SM00903"/>
    </source>
</evidence>
<dbReference type="Proteomes" id="UP000001596">
    <property type="component" value="Chromosome 2"/>
</dbReference>
<evidence type="ECO:0000256" key="2">
    <source>
        <dbReference type="ARBA" id="ARBA00023002"/>
    </source>
</evidence>
<dbReference type="KEGG" id="avi:Avi_5077"/>
<comment type="similarity">
    <text evidence="1">Belongs to the non-flavoprotein flavin reductase family.</text>
</comment>
<dbReference type="EMBL" id="CP000634">
    <property type="protein sequence ID" value="ACM38266.1"/>
    <property type="molecule type" value="Genomic_DNA"/>
</dbReference>
<evidence type="ECO:0000256" key="1">
    <source>
        <dbReference type="ARBA" id="ARBA00008898"/>
    </source>
</evidence>
<dbReference type="PANTHER" id="PTHR30466">
    <property type="entry name" value="FLAVIN REDUCTASE"/>
    <property type="match status" value="1"/>
</dbReference>
<proteinExistence type="inferred from homology"/>
<dbReference type="InterPro" id="IPR050268">
    <property type="entry name" value="NADH-dep_flavin_reductase"/>
</dbReference>
<dbReference type="SMART" id="SM00903">
    <property type="entry name" value="Flavin_Reduct"/>
    <property type="match status" value="1"/>
</dbReference>